<dbReference type="Gene3D" id="3.40.50.1820">
    <property type="entry name" value="alpha/beta hydrolase"/>
    <property type="match status" value="1"/>
</dbReference>
<dbReference type="Pfam" id="PF00135">
    <property type="entry name" value="COesterase"/>
    <property type="match status" value="1"/>
</dbReference>
<evidence type="ECO:0000313" key="3">
    <source>
        <dbReference type="Proteomes" id="UP000053095"/>
    </source>
</evidence>
<dbReference type="InterPro" id="IPR029058">
    <property type="entry name" value="AB_hydrolase_fold"/>
</dbReference>
<dbReference type="AlphaFoldDB" id="A0A6V8HB57"/>
<name>A0A6V8HB57_TALPI</name>
<dbReference type="InterPro" id="IPR002018">
    <property type="entry name" value="CarbesteraseB"/>
</dbReference>
<dbReference type="Proteomes" id="UP000053095">
    <property type="component" value="Unassembled WGS sequence"/>
</dbReference>
<comment type="caution">
    <text evidence="2">The sequence shown here is derived from an EMBL/GenBank/DDBJ whole genome shotgun (WGS) entry which is preliminary data.</text>
</comment>
<reference evidence="3" key="1">
    <citation type="journal article" date="2015" name="Genome Announc.">
        <title>Draft genome sequence of Talaromyces cellulolyticus strain Y-94, a source of lignocellulosic biomass-degrading enzymes.</title>
        <authorList>
            <person name="Fujii T."/>
            <person name="Koike H."/>
            <person name="Sawayama S."/>
            <person name="Yano S."/>
            <person name="Inoue H."/>
        </authorList>
    </citation>
    <scope>NUCLEOTIDE SEQUENCE [LARGE SCALE GENOMIC DNA]</scope>
    <source>
        <strain evidence="3">Y-94</strain>
    </source>
</reference>
<evidence type="ECO:0000313" key="2">
    <source>
        <dbReference type="EMBL" id="GAM38346.1"/>
    </source>
</evidence>
<gene>
    <name evidence="2" type="ORF">TCE0_033r08998</name>
</gene>
<dbReference type="EMBL" id="DF933829">
    <property type="protein sequence ID" value="GAM38346.1"/>
    <property type="molecule type" value="Genomic_DNA"/>
</dbReference>
<dbReference type="SUPFAM" id="SSF53474">
    <property type="entry name" value="alpha/beta-Hydrolases"/>
    <property type="match status" value="1"/>
</dbReference>
<evidence type="ECO:0000259" key="1">
    <source>
        <dbReference type="Pfam" id="PF00135"/>
    </source>
</evidence>
<sequence length="201" mass="21915">MSLVESTFPPNHPPTSSNYTQEHIVVTINYRVNIFANPNARGLYNVTDLSVLNQRLDVEWVFEKVINFGGDPTRITINPIITGSVSSTGVAISDITMLFGTYLIAPGEITDLQIETSRTMQSLLLDFVKDSWLVLAGSICHENTSLNLSREEVASETREIVHAANRVTLAAQPINASIGGGLGWKSARTANGDDGKRLPDM</sequence>
<keyword evidence="3" id="KW-1185">Reference proteome</keyword>
<accession>A0A6V8HB57</accession>
<proteinExistence type="predicted"/>
<feature type="domain" description="Carboxylesterase type B" evidence="1">
    <location>
        <begin position="22"/>
        <end position="78"/>
    </location>
</feature>
<protein>
    <recommendedName>
        <fullName evidence="1">Carboxylesterase type B domain-containing protein</fullName>
    </recommendedName>
</protein>
<organism evidence="2 3">
    <name type="scientific">Talaromyces pinophilus</name>
    <name type="common">Penicillium pinophilum</name>
    <dbReference type="NCBI Taxonomy" id="128442"/>
    <lineage>
        <taxon>Eukaryota</taxon>
        <taxon>Fungi</taxon>
        <taxon>Dikarya</taxon>
        <taxon>Ascomycota</taxon>
        <taxon>Pezizomycotina</taxon>
        <taxon>Eurotiomycetes</taxon>
        <taxon>Eurotiomycetidae</taxon>
        <taxon>Eurotiales</taxon>
        <taxon>Trichocomaceae</taxon>
        <taxon>Talaromyces</taxon>
        <taxon>Talaromyces sect. Talaromyces</taxon>
    </lineage>
</organism>